<feature type="transmembrane region" description="Helical" evidence="1">
    <location>
        <begin position="60"/>
        <end position="78"/>
    </location>
</feature>
<organism evidence="2 3">
    <name type="scientific">Oncorhynchus mykiss</name>
    <name type="common">Rainbow trout</name>
    <name type="synonym">Salmo gairdneri</name>
    <dbReference type="NCBI Taxonomy" id="8022"/>
    <lineage>
        <taxon>Eukaryota</taxon>
        <taxon>Metazoa</taxon>
        <taxon>Chordata</taxon>
        <taxon>Craniata</taxon>
        <taxon>Vertebrata</taxon>
        <taxon>Euteleostomi</taxon>
        <taxon>Actinopterygii</taxon>
        <taxon>Neopterygii</taxon>
        <taxon>Teleostei</taxon>
        <taxon>Protacanthopterygii</taxon>
        <taxon>Salmoniformes</taxon>
        <taxon>Salmonidae</taxon>
        <taxon>Salmoninae</taxon>
        <taxon>Oncorhynchus</taxon>
    </lineage>
</organism>
<evidence type="ECO:0000313" key="2">
    <source>
        <dbReference type="Ensembl" id="ENSOMYP00000124339.1"/>
    </source>
</evidence>
<keyword evidence="1" id="KW-0472">Membrane</keyword>
<reference evidence="2" key="3">
    <citation type="submission" date="2025-09" db="UniProtKB">
        <authorList>
            <consortium name="Ensembl"/>
        </authorList>
    </citation>
    <scope>IDENTIFICATION</scope>
</reference>
<accession>A0A8K9WWP0</accession>
<dbReference type="Proteomes" id="UP000694395">
    <property type="component" value="Chromosome 12"/>
</dbReference>
<dbReference type="AlphaFoldDB" id="A0A8K9WWP0"/>
<name>A0A8K9WWP0_ONCMY</name>
<proteinExistence type="predicted"/>
<keyword evidence="3" id="KW-1185">Reference proteome</keyword>
<protein>
    <submittedName>
        <fullName evidence="2">Uncharacterized protein</fullName>
    </submittedName>
</protein>
<keyword evidence="1" id="KW-1133">Transmembrane helix</keyword>
<evidence type="ECO:0000313" key="3">
    <source>
        <dbReference type="Proteomes" id="UP000694395"/>
    </source>
</evidence>
<keyword evidence="1" id="KW-0812">Transmembrane</keyword>
<sequence>MGRQAYLTPHSLTITMPLRQGYQLSATNGAAITSGFDMTQLYGLYRRLELKVMFHVKQSINFICLLLDVIYLFVFYFIECFVCVCAGEGGHEYLKDWLWWGGLLTSEFVLPSSEIYSQYSPEAL</sequence>
<dbReference type="Ensembl" id="ENSOMYT00000150270.1">
    <property type="protein sequence ID" value="ENSOMYP00000124339.1"/>
    <property type="gene ID" value="ENSOMYG00000061685.1"/>
</dbReference>
<evidence type="ECO:0000256" key="1">
    <source>
        <dbReference type="SAM" id="Phobius"/>
    </source>
</evidence>
<reference evidence="2" key="1">
    <citation type="submission" date="2020-07" db="EMBL/GenBank/DDBJ databases">
        <title>A long reads based de novo assembly of the rainbow trout Arlee double haploid line genome.</title>
        <authorList>
            <person name="Gao G."/>
            <person name="Palti Y."/>
        </authorList>
    </citation>
    <scope>NUCLEOTIDE SEQUENCE [LARGE SCALE GENOMIC DNA]</scope>
</reference>
<reference evidence="2" key="2">
    <citation type="submission" date="2025-08" db="UniProtKB">
        <authorList>
            <consortium name="Ensembl"/>
        </authorList>
    </citation>
    <scope>IDENTIFICATION</scope>
</reference>